<evidence type="ECO:0000313" key="15">
    <source>
        <dbReference type="Proteomes" id="UP000317369"/>
    </source>
</evidence>
<feature type="binding site" evidence="12">
    <location>
        <position position="279"/>
    </location>
    <ligand>
        <name>Zn(2+)</name>
        <dbReference type="ChEBI" id="CHEBI:29105"/>
    </ligand>
</feature>
<dbReference type="GO" id="GO:0006423">
    <property type="term" value="P:cysteinyl-tRNA aminoacylation"/>
    <property type="evidence" value="ECO:0007669"/>
    <property type="project" value="UniProtKB-UniRule"/>
</dbReference>
<proteinExistence type="inferred from homology"/>
<dbReference type="PRINTS" id="PR00983">
    <property type="entry name" value="TRNASYNTHCYS"/>
</dbReference>
<evidence type="ECO:0000256" key="9">
    <source>
        <dbReference type="ARBA" id="ARBA00022840"/>
    </source>
</evidence>
<dbReference type="Gene3D" id="1.20.120.1910">
    <property type="entry name" value="Cysteine-tRNA ligase, C-terminal anti-codon recognition domain"/>
    <property type="match status" value="1"/>
</dbReference>
<keyword evidence="6 12" id="KW-0479">Metal-binding</keyword>
<keyword evidence="15" id="KW-1185">Reference proteome</keyword>
<evidence type="ECO:0000256" key="10">
    <source>
        <dbReference type="ARBA" id="ARBA00022917"/>
    </source>
</evidence>
<keyword evidence="10 12" id="KW-0648">Protein biosynthesis</keyword>
<dbReference type="InterPro" id="IPR009080">
    <property type="entry name" value="tRNAsynth_Ia_anticodon-bd"/>
</dbReference>
<dbReference type="NCBIfam" id="TIGR00435">
    <property type="entry name" value="cysS"/>
    <property type="match status" value="1"/>
</dbReference>
<feature type="short sequence motif" description="'HIGH' region" evidence="12">
    <location>
        <begin position="39"/>
        <end position="49"/>
    </location>
</feature>
<dbReference type="InterPro" id="IPR014729">
    <property type="entry name" value="Rossmann-like_a/b/a_fold"/>
</dbReference>
<evidence type="ECO:0000256" key="12">
    <source>
        <dbReference type="HAMAP-Rule" id="MF_00041"/>
    </source>
</evidence>
<gene>
    <name evidence="12 14" type="primary">cysS</name>
    <name evidence="14" type="ORF">KS4_21670</name>
</gene>
<keyword evidence="11 12" id="KW-0030">Aminoacyl-tRNA synthetase</keyword>
<evidence type="ECO:0000256" key="7">
    <source>
        <dbReference type="ARBA" id="ARBA00022741"/>
    </source>
</evidence>
<evidence type="ECO:0000256" key="3">
    <source>
        <dbReference type="ARBA" id="ARBA00011245"/>
    </source>
</evidence>
<feature type="domain" description="Cysteinyl-tRNA synthetase class Ia DALR" evidence="13">
    <location>
        <begin position="397"/>
        <end position="452"/>
    </location>
</feature>
<evidence type="ECO:0000256" key="11">
    <source>
        <dbReference type="ARBA" id="ARBA00023146"/>
    </source>
</evidence>
<evidence type="ECO:0000256" key="6">
    <source>
        <dbReference type="ARBA" id="ARBA00022723"/>
    </source>
</evidence>
<comment type="subunit">
    <text evidence="3 12">Monomer.</text>
</comment>
<dbReference type="Gene3D" id="3.40.50.620">
    <property type="entry name" value="HUPs"/>
    <property type="match status" value="1"/>
</dbReference>
<dbReference type="AlphaFoldDB" id="A0A517YV53"/>
<dbReference type="Proteomes" id="UP000317369">
    <property type="component" value="Chromosome"/>
</dbReference>
<dbReference type="EC" id="6.1.1.16" evidence="12"/>
<dbReference type="GO" id="GO:0005524">
    <property type="term" value="F:ATP binding"/>
    <property type="evidence" value="ECO:0007669"/>
    <property type="project" value="UniProtKB-UniRule"/>
</dbReference>
<dbReference type="PANTHER" id="PTHR10890:SF3">
    <property type="entry name" value="CYSTEINE--TRNA LIGASE, CYTOPLASMIC"/>
    <property type="match status" value="1"/>
</dbReference>
<reference evidence="14 15" key="1">
    <citation type="submission" date="2019-02" db="EMBL/GenBank/DDBJ databases">
        <title>Deep-cultivation of Planctomycetes and their phenomic and genomic characterization uncovers novel biology.</title>
        <authorList>
            <person name="Wiegand S."/>
            <person name="Jogler M."/>
            <person name="Boedeker C."/>
            <person name="Pinto D."/>
            <person name="Vollmers J."/>
            <person name="Rivas-Marin E."/>
            <person name="Kohn T."/>
            <person name="Peeters S.H."/>
            <person name="Heuer A."/>
            <person name="Rast P."/>
            <person name="Oberbeckmann S."/>
            <person name="Bunk B."/>
            <person name="Jeske O."/>
            <person name="Meyerdierks A."/>
            <person name="Storesund J.E."/>
            <person name="Kallscheuer N."/>
            <person name="Luecker S."/>
            <person name="Lage O.M."/>
            <person name="Pohl T."/>
            <person name="Merkel B.J."/>
            <person name="Hornburger P."/>
            <person name="Mueller R.-W."/>
            <person name="Bruemmer F."/>
            <person name="Labrenz M."/>
            <person name="Spormann A.M."/>
            <person name="Op den Camp H."/>
            <person name="Overmann J."/>
            <person name="Amann R."/>
            <person name="Jetten M.S.M."/>
            <person name="Mascher T."/>
            <person name="Medema M.H."/>
            <person name="Devos D.P."/>
            <person name="Kaster A.-K."/>
            <person name="Ovreas L."/>
            <person name="Rohde M."/>
            <person name="Galperin M.Y."/>
            <person name="Jogler C."/>
        </authorList>
    </citation>
    <scope>NUCLEOTIDE SEQUENCE [LARGE SCALE GENOMIC DNA]</scope>
    <source>
        <strain evidence="14 15">KS4</strain>
    </source>
</reference>
<dbReference type="KEGG" id="pcor:KS4_21670"/>
<dbReference type="EMBL" id="CP036425">
    <property type="protein sequence ID" value="QDU34105.1"/>
    <property type="molecule type" value="Genomic_DNA"/>
</dbReference>
<comment type="subcellular location">
    <subcellularLocation>
        <location evidence="1 12">Cytoplasm</location>
    </subcellularLocation>
</comment>
<dbReference type="InterPro" id="IPR015803">
    <property type="entry name" value="Cys-tRNA-ligase"/>
</dbReference>
<comment type="catalytic activity">
    <reaction evidence="12">
        <text>tRNA(Cys) + L-cysteine + ATP = L-cysteinyl-tRNA(Cys) + AMP + diphosphate</text>
        <dbReference type="Rhea" id="RHEA:17773"/>
        <dbReference type="Rhea" id="RHEA-COMP:9661"/>
        <dbReference type="Rhea" id="RHEA-COMP:9679"/>
        <dbReference type="ChEBI" id="CHEBI:30616"/>
        <dbReference type="ChEBI" id="CHEBI:33019"/>
        <dbReference type="ChEBI" id="CHEBI:35235"/>
        <dbReference type="ChEBI" id="CHEBI:78442"/>
        <dbReference type="ChEBI" id="CHEBI:78517"/>
        <dbReference type="ChEBI" id="CHEBI:456215"/>
        <dbReference type="EC" id="6.1.1.16"/>
    </reaction>
</comment>
<feature type="binding site" evidence="12">
    <location>
        <position position="253"/>
    </location>
    <ligand>
        <name>Zn(2+)</name>
        <dbReference type="ChEBI" id="CHEBI:29105"/>
    </ligand>
</feature>
<dbReference type="InterPro" id="IPR015273">
    <property type="entry name" value="Cys-tRNA-synt_Ia_DALR"/>
</dbReference>
<dbReference type="GO" id="GO:0004817">
    <property type="term" value="F:cysteine-tRNA ligase activity"/>
    <property type="evidence" value="ECO:0007669"/>
    <property type="project" value="UniProtKB-UniRule"/>
</dbReference>
<dbReference type="CDD" id="cd00672">
    <property type="entry name" value="CysRS_core"/>
    <property type="match status" value="1"/>
</dbReference>
<dbReference type="SMART" id="SM00840">
    <property type="entry name" value="DALR_2"/>
    <property type="match status" value="1"/>
</dbReference>
<evidence type="ECO:0000313" key="14">
    <source>
        <dbReference type="EMBL" id="QDU34105.1"/>
    </source>
</evidence>
<dbReference type="Pfam" id="PF01406">
    <property type="entry name" value="tRNA-synt_1e"/>
    <property type="match status" value="1"/>
</dbReference>
<keyword evidence="8 12" id="KW-0862">Zinc</keyword>
<comment type="similarity">
    <text evidence="2 12">Belongs to the class-I aminoacyl-tRNA synthetase family.</text>
</comment>
<dbReference type="SUPFAM" id="SSF47323">
    <property type="entry name" value="Anticodon-binding domain of a subclass of class I aminoacyl-tRNA synthetases"/>
    <property type="match status" value="1"/>
</dbReference>
<feature type="binding site" evidence="12">
    <location>
        <position position="315"/>
    </location>
    <ligand>
        <name>ATP</name>
        <dbReference type="ChEBI" id="CHEBI:30616"/>
    </ligand>
</feature>
<dbReference type="GO" id="GO:0008270">
    <property type="term" value="F:zinc ion binding"/>
    <property type="evidence" value="ECO:0007669"/>
    <property type="project" value="UniProtKB-UniRule"/>
</dbReference>
<feature type="binding site" evidence="12">
    <location>
        <position position="283"/>
    </location>
    <ligand>
        <name>Zn(2+)</name>
        <dbReference type="ChEBI" id="CHEBI:29105"/>
    </ligand>
</feature>
<evidence type="ECO:0000256" key="5">
    <source>
        <dbReference type="ARBA" id="ARBA00022598"/>
    </source>
</evidence>
<protein>
    <recommendedName>
        <fullName evidence="12">Cysteine--tRNA ligase</fullName>
        <ecNumber evidence="12">6.1.1.16</ecNumber>
    </recommendedName>
    <alternativeName>
        <fullName evidence="12">Cysteinyl-tRNA synthetase</fullName>
        <shortName evidence="12">CysRS</shortName>
    </alternativeName>
</protein>
<dbReference type="OrthoDB" id="9815130at2"/>
<keyword evidence="4 12" id="KW-0963">Cytoplasm</keyword>
<feature type="binding site" evidence="12">
    <location>
        <position position="37"/>
    </location>
    <ligand>
        <name>Zn(2+)</name>
        <dbReference type="ChEBI" id="CHEBI:29105"/>
    </ligand>
</feature>
<keyword evidence="7 12" id="KW-0547">Nucleotide-binding</keyword>
<sequence>MTQITPDILPINFYNTLTHAVEPFCTIEPGKVYMYNCGPTVYDYAHIGNFRAFVFADILRRFLELAGYDVTQVMNITDVGHMTEDNLADGGGEDKMEAAAKRLKESKKSGIADIDNPDDPYAVAKFFTEAFLEDSQKLSIKIADEHDTHMPHATDFVENSMIPMIQTLVDNDHAYVADDGAVYFSVESFPEYGKLSGNTLDHLRGGAGGRVEDTHQASKRHPGDFLLWKPDTTHKMKWDSPWGVGYPGWHIECSAMARSVLKRDVIDIHTGGEDNIFPHHECEIAQSCCSTGQSHFARFWMHTRFLLVEGTKMSKSKGNFYTIRDLIDGESKLVEDPAVLRYELIKAHYRSNMNFTRQGLKDSGSAVQKIRNAAANFSSQSNGEIAEVDRNHPVVKRFLECLADDLNVSGALAVVFEFIKRPEEDSKSPAESLAVLKKLDHVLCLLEDKAIACFRMPLRFSADATVYNPDEMCKQLDEARANKDYAAADKLRDQLNELGYDVKTTKEGTIATKRLA</sequence>
<evidence type="ECO:0000259" key="13">
    <source>
        <dbReference type="SMART" id="SM00840"/>
    </source>
</evidence>
<comment type="cofactor">
    <cofactor evidence="12">
        <name>Zn(2+)</name>
        <dbReference type="ChEBI" id="CHEBI:29105"/>
    </cofactor>
    <text evidence="12">Binds 1 zinc ion per subunit.</text>
</comment>
<dbReference type="SUPFAM" id="SSF52374">
    <property type="entry name" value="Nucleotidylyl transferase"/>
    <property type="match status" value="1"/>
</dbReference>
<feature type="short sequence motif" description="'KMSKS' region" evidence="12">
    <location>
        <begin position="312"/>
        <end position="316"/>
    </location>
</feature>
<dbReference type="HAMAP" id="MF_00041">
    <property type="entry name" value="Cys_tRNA_synth"/>
    <property type="match status" value="1"/>
</dbReference>
<dbReference type="InterPro" id="IPR024909">
    <property type="entry name" value="Cys-tRNA/MSH_ligase"/>
</dbReference>
<evidence type="ECO:0000256" key="2">
    <source>
        <dbReference type="ARBA" id="ARBA00005594"/>
    </source>
</evidence>
<keyword evidence="9 12" id="KW-0067">ATP-binding</keyword>
<dbReference type="PANTHER" id="PTHR10890">
    <property type="entry name" value="CYSTEINYL-TRNA SYNTHETASE"/>
    <property type="match status" value="1"/>
</dbReference>
<evidence type="ECO:0000256" key="8">
    <source>
        <dbReference type="ARBA" id="ARBA00022833"/>
    </source>
</evidence>
<name>A0A517YV53_9BACT</name>
<organism evidence="14 15">
    <name type="scientific">Poriferisphaera corsica</name>
    <dbReference type="NCBI Taxonomy" id="2528020"/>
    <lineage>
        <taxon>Bacteria</taxon>
        <taxon>Pseudomonadati</taxon>
        <taxon>Planctomycetota</taxon>
        <taxon>Phycisphaerae</taxon>
        <taxon>Phycisphaerales</taxon>
        <taxon>Phycisphaeraceae</taxon>
        <taxon>Poriferisphaera</taxon>
    </lineage>
</organism>
<dbReference type="InterPro" id="IPR032678">
    <property type="entry name" value="tRNA-synt_1_cat_dom"/>
</dbReference>
<evidence type="ECO:0000256" key="1">
    <source>
        <dbReference type="ARBA" id="ARBA00004496"/>
    </source>
</evidence>
<keyword evidence="5 12" id="KW-0436">Ligase</keyword>
<accession>A0A517YV53</accession>
<dbReference type="GO" id="GO:0005829">
    <property type="term" value="C:cytosol"/>
    <property type="evidence" value="ECO:0007669"/>
    <property type="project" value="TreeGrafter"/>
</dbReference>
<evidence type="ECO:0000256" key="4">
    <source>
        <dbReference type="ARBA" id="ARBA00022490"/>
    </source>
</evidence>
<dbReference type="RefSeq" id="WP_145077682.1">
    <property type="nucleotide sequence ID" value="NZ_CP036425.1"/>
</dbReference>